<dbReference type="KEGG" id="aja:AJAP_16160"/>
<dbReference type="RefSeq" id="WP_038512327.1">
    <property type="nucleotide sequence ID" value="NZ_CP008953.1"/>
</dbReference>
<dbReference type="STRING" id="208439.AJAP_16160"/>
<evidence type="ECO:0000313" key="3">
    <source>
        <dbReference type="Proteomes" id="UP000028492"/>
    </source>
</evidence>
<keyword evidence="3" id="KW-1185">Reference proteome</keyword>
<dbReference type="AlphaFoldDB" id="A0A075V0R9"/>
<dbReference type="eggNOG" id="COG4282">
    <property type="taxonomic scope" value="Bacteria"/>
</dbReference>
<dbReference type="InterPro" id="IPR018958">
    <property type="entry name" value="Knr4/Smi1-like_dom"/>
</dbReference>
<dbReference type="Proteomes" id="UP000028492">
    <property type="component" value="Chromosome"/>
</dbReference>
<dbReference type="EMBL" id="CP008953">
    <property type="protein sequence ID" value="AIG76105.1"/>
    <property type="molecule type" value="Genomic_DNA"/>
</dbReference>
<dbReference type="InterPro" id="IPR051873">
    <property type="entry name" value="KNR4/SMI1_regulator"/>
</dbReference>
<dbReference type="SMART" id="SM00860">
    <property type="entry name" value="SMI1_KNR4"/>
    <property type="match status" value="1"/>
</dbReference>
<dbReference type="Pfam" id="PF09346">
    <property type="entry name" value="SMI1_KNR4"/>
    <property type="match status" value="1"/>
</dbReference>
<evidence type="ECO:0000259" key="1">
    <source>
        <dbReference type="SMART" id="SM00860"/>
    </source>
</evidence>
<evidence type="ECO:0000313" key="2">
    <source>
        <dbReference type="EMBL" id="AIG76105.1"/>
    </source>
</evidence>
<reference evidence="2 3" key="1">
    <citation type="journal article" date="2014" name="J. Biotechnol.">
        <title>Complete genome sequence of the actinobacterium Amycolatopsis japonica MG417-CF17(T) (=DSM 44213T) producing (S,S)-N,N'-ethylenediaminedisuccinic acid.</title>
        <authorList>
            <person name="Stegmann E."/>
            <person name="Albersmeier A."/>
            <person name="Spohn M."/>
            <person name="Gert H."/>
            <person name="Weber T."/>
            <person name="Wohlleben W."/>
            <person name="Kalinowski J."/>
            <person name="Ruckert C."/>
        </authorList>
    </citation>
    <scope>NUCLEOTIDE SEQUENCE [LARGE SCALE GENOMIC DNA]</scope>
    <source>
        <strain evidence="3">MG417-CF17 (DSM 44213)</strain>
    </source>
</reference>
<dbReference type="Gene3D" id="3.40.1580.10">
    <property type="entry name" value="SMI1/KNR4-like"/>
    <property type="match status" value="1"/>
</dbReference>
<protein>
    <recommendedName>
        <fullName evidence="1">Knr4/Smi1-like domain-containing protein</fullName>
    </recommendedName>
</protein>
<feature type="domain" description="Knr4/Smi1-like" evidence="1">
    <location>
        <begin position="28"/>
        <end position="162"/>
    </location>
</feature>
<proteinExistence type="predicted"/>
<organism evidence="2 3">
    <name type="scientific">Amycolatopsis japonica</name>
    <dbReference type="NCBI Taxonomy" id="208439"/>
    <lineage>
        <taxon>Bacteria</taxon>
        <taxon>Bacillati</taxon>
        <taxon>Actinomycetota</taxon>
        <taxon>Actinomycetes</taxon>
        <taxon>Pseudonocardiales</taxon>
        <taxon>Pseudonocardiaceae</taxon>
        <taxon>Amycolatopsis</taxon>
        <taxon>Amycolatopsis japonica group</taxon>
    </lineage>
</organism>
<name>A0A075V0R9_9PSEU</name>
<dbReference type="PANTHER" id="PTHR47432:SF1">
    <property type="entry name" value="CELL WALL ASSEMBLY REGULATOR SMI1"/>
    <property type="match status" value="1"/>
</dbReference>
<accession>A0A075V0R9</accession>
<sequence>MNQTAREFARLRSIIERELPDAAPFLPGASERELDRLATETGLVLPTDLRDLLRVSAGQDDPDQLNGPLNFHHFLTVDEMIEMHRMLTDVVGDLAEPVEQPACLRWTVWSESWLPFLAFQGDCYFLDLAPGELGTVGQVVSRPNVPDLGEPIAPSLAAFLARAADLVEAGRVKVEESTLVLLDLH</sequence>
<dbReference type="SUPFAM" id="SSF160631">
    <property type="entry name" value="SMI1/KNR4-like"/>
    <property type="match status" value="1"/>
</dbReference>
<dbReference type="InterPro" id="IPR037883">
    <property type="entry name" value="Knr4/Smi1-like_sf"/>
</dbReference>
<dbReference type="PANTHER" id="PTHR47432">
    <property type="entry name" value="CELL WALL ASSEMBLY REGULATOR SMI1"/>
    <property type="match status" value="1"/>
</dbReference>
<dbReference type="HOGENOM" id="CLU_1458422_0_0_11"/>
<gene>
    <name evidence="2" type="ORF">AJAP_16160</name>
</gene>